<evidence type="ECO:0000259" key="6">
    <source>
        <dbReference type="PROSITE" id="PS50995"/>
    </source>
</evidence>
<evidence type="ECO:0000256" key="5">
    <source>
        <dbReference type="ARBA" id="ARBA00023163"/>
    </source>
</evidence>
<keyword evidence="5" id="KW-0804">Transcription</keyword>
<name>A0ABP6XW66_9ACTN</name>
<evidence type="ECO:0000313" key="8">
    <source>
        <dbReference type="Proteomes" id="UP001500767"/>
    </source>
</evidence>
<comment type="subcellular location">
    <subcellularLocation>
        <location evidence="1">Cytoplasm</location>
    </subcellularLocation>
</comment>
<dbReference type="InterPro" id="IPR039422">
    <property type="entry name" value="MarR/SlyA-like"/>
</dbReference>
<evidence type="ECO:0000256" key="1">
    <source>
        <dbReference type="ARBA" id="ARBA00004496"/>
    </source>
</evidence>
<dbReference type="RefSeq" id="WP_344742515.1">
    <property type="nucleotide sequence ID" value="NZ_BAAAYR010000004.1"/>
</dbReference>
<keyword evidence="3" id="KW-0805">Transcription regulation</keyword>
<dbReference type="Gene3D" id="1.10.10.10">
    <property type="entry name" value="Winged helix-like DNA-binding domain superfamily/Winged helix DNA-binding domain"/>
    <property type="match status" value="1"/>
</dbReference>
<dbReference type="Proteomes" id="UP001500767">
    <property type="component" value="Unassembled WGS sequence"/>
</dbReference>
<reference evidence="8" key="1">
    <citation type="journal article" date="2019" name="Int. J. Syst. Evol. Microbiol.">
        <title>The Global Catalogue of Microorganisms (GCM) 10K type strain sequencing project: providing services to taxonomists for standard genome sequencing and annotation.</title>
        <authorList>
            <consortium name="The Broad Institute Genomics Platform"/>
            <consortium name="The Broad Institute Genome Sequencing Center for Infectious Disease"/>
            <person name="Wu L."/>
            <person name="Ma J."/>
        </authorList>
    </citation>
    <scope>NUCLEOTIDE SEQUENCE [LARGE SCALE GENOMIC DNA]</scope>
    <source>
        <strain evidence="8">JCM 16540</strain>
    </source>
</reference>
<dbReference type="SUPFAM" id="SSF46785">
    <property type="entry name" value="Winged helix' DNA-binding domain"/>
    <property type="match status" value="1"/>
</dbReference>
<evidence type="ECO:0000256" key="4">
    <source>
        <dbReference type="ARBA" id="ARBA00023125"/>
    </source>
</evidence>
<dbReference type="PANTHER" id="PTHR33164">
    <property type="entry name" value="TRANSCRIPTIONAL REGULATOR, MARR FAMILY"/>
    <property type="match status" value="1"/>
</dbReference>
<sequence>MDVLTQEIERPGAPAPAPLMSPDDVAGLTLDDHLCLALYTASRSMTARYRVALDEFGLTYPQYLVMMLLWEEPSVPVGRIGERLSLESSTLSPLLKRLETMGLISRARDKADERLVIIGLTRAGRKLQERASGVTPEMCDATGLDRVEMAELVGLLHALDERLRSSTHEARSA</sequence>
<evidence type="ECO:0000313" key="7">
    <source>
        <dbReference type="EMBL" id="GAA3572797.1"/>
    </source>
</evidence>
<keyword evidence="2" id="KW-0963">Cytoplasm</keyword>
<proteinExistence type="predicted"/>
<dbReference type="Pfam" id="PF22381">
    <property type="entry name" value="Staph_reg_Sar_Rot"/>
    <property type="match status" value="1"/>
</dbReference>
<accession>A0ABP6XW66</accession>
<feature type="domain" description="HTH marR-type" evidence="6">
    <location>
        <begin position="31"/>
        <end position="161"/>
    </location>
</feature>
<dbReference type="InterPro" id="IPR055166">
    <property type="entry name" value="Transc_reg_Sar_Rot_HTH"/>
</dbReference>
<dbReference type="PANTHER" id="PTHR33164:SF5">
    <property type="entry name" value="ORGANIC HYDROPEROXIDE RESISTANCE TRANSCRIPTIONAL REGULATOR"/>
    <property type="match status" value="1"/>
</dbReference>
<comment type="caution">
    <text evidence="7">The sequence shown here is derived from an EMBL/GenBank/DDBJ whole genome shotgun (WGS) entry which is preliminary data.</text>
</comment>
<dbReference type="PROSITE" id="PS50995">
    <property type="entry name" value="HTH_MARR_2"/>
    <property type="match status" value="1"/>
</dbReference>
<organism evidence="7 8">
    <name type="scientific">Microlunatus spumicola</name>
    <dbReference type="NCBI Taxonomy" id="81499"/>
    <lineage>
        <taxon>Bacteria</taxon>
        <taxon>Bacillati</taxon>
        <taxon>Actinomycetota</taxon>
        <taxon>Actinomycetes</taxon>
        <taxon>Propionibacteriales</taxon>
        <taxon>Propionibacteriaceae</taxon>
        <taxon>Microlunatus</taxon>
    </lineage>
</organism>
<dbReference type="InterPro" id="IPR036390">
    <property type="entry name" value="WH_DNA-bd_sf"/>
</dbReference>
<keyword evidence="8" id="KW-1185">Reference proteome</keyword>
<dbReference type="InterPro" id="IPR000835">
    <property type="entry name" value="HTH_MarR-typ"/>
</dbReference>
<dbReference type="EMBL" id="BAAAYR010000004">
    <property type="protein sequence ID" value="GAA3572797.1"/>
    <property type="molecule type" value="Genomic_DNA"/>
</dbReference>
<gene>
    <name evidence="7" type="ORF">GCM10022197_31930</name>
</gene>
<evidence type="ECO:0000256" key="2">
    <source>
        <dbReference type="ARBA" id="ARBA00022490"/>
    </source>
</evidence>
<dbReference type="InterPro" id="IPR036388">
    <property type="entry name" value="WH-like_DNA-bd_sf"/>
</dbReference>
<evidence type="ECO:0000256" key="3">
    <source>
        <dbReference type="ARBA" id="ARBA00023015"/>
    </source>
</evidence>
<keyword evidence="4" id="KW-0238">DNA-binding</keyword>
<protein>
    <submittedName>
        <fullName evidence="7">MarR family transcriptional regulator</fullName>
    </submittedName>
</protein>
<dbReference type="SMART" id="SM00347">
    <property type="entry name" value="HTH_MARR"/>
    <property type="match status" value="1"/>
</dbReference>